<evidence type="ECO:0000256" key="1">
    <source>
        <dbReference type="ARBA" id="ARBA00022737"/>
    </source>
</evidence>
<keyword evidence="1" id="KW-0677">Repeat</keyword>
<name>A0A177B4J3_9BILA</name>
<keyword evidence="5" id="KW-1185">Reference proteome</keyword>
<evidence type="ECO:0000313" key="5">
    <source>
        <dbReference type="Proteomes" id="UP000078046"/>
    </source>
</evidence>
<feature type="domain" description="K Homology" evidence="3">
    <location>
        <begin position="189"/>
        <end position="262"/>
    </location>
</feature>
<evidence type="ECO:0000313" key="4">
    <source>
        <dbReference type="EMBL" id="OAF69209.1"/>
    </source>
</evidence>
<comment type="caution">
    <text evidence="4">The sequence shown here is derived from an EMBL/GenBank/DDBJ whole genome shotgun (WGS) entry which is preliminary data.</text>
</comment>
<dbReference type="InterPro" id="IPR004087">
    <property type="entry name" value="KH_dom"/>
</dbReference>
<dbReference type="SMART" id="SM00322">
    <property type="entry name" value="KH"/>
    <property type="match status" value="2"/>
</dbReference>
<dbReference type="EMBL" id="LWCA01000319">
    <property type="protein sequence ID" value="OAF69209.1"/>
    <property type="molecule type" value="Genomic_DNA"/>
</dbReference>
<dbReference type="CDD" id="cd00105">
    <property type="entry name" value="KH-I"/>
    <property type="match status" value="1"/>
</dbReference>
<dbReference type="InterPro" id="IPR004088">
    <property type="entry name" value="KH_dom_type_1"/>
</dbReference>
<accession>A0A177B4J3</accession>
<dbReference type="SUPFAM" id="SSF54791">
    <property type="entry name" value="Eukaryotic type KH-domain (KH-domain type I)"/>
    <property type="match status" value="2"/>
</dbReference>
<feature type="domain" description="K Homology" evidence="3">
    <location>
        <begin position="64"/>
        <end position="135"/>
    </location>
</feature>
<dbReference type="OrthoDB" id="442947at2759"/>
<reference evidence="4 5" key="1">
    <citation type="submission" date="2016-04" db="EMBL/GenBank/DDBJ databases">
        <title>The genome of Intoshia linei affirms orthonectids as highly simplified spiralians.</title>
        <authorList>
            <person name="Mikhailov K.V."/>
            <person name="Slusarev G.S."/>
            <person name="Nikitin M.A."/>
            <person name="Logacheva M.D."/>
            <person name="Penin A."/>
            <person name="Aleoshin V."/>
            <person name="Panchin Y.V."/>
        </authorList>
    </citation>
    <scope>NUCLEOTIDE SEQUENCE [LARGE SCALE GENOMIC DNA]</scope>
    <source>
        <strain evidence="4">Intl2013</strain>
        <tissue evidence="4">Whole animal</tissue>
    </source>
</reference>
<evidence type="ECO:0000259" key="3">
    <source>
        <dbReference type="SMART" id="SM00322"/>
    </source>
</evidence>
<dbReference type="Pfam" id="PF00013">
    <property type="entry name" value="KH_1"/>
    <property type="match status" value="2"/>
</dbReference>
<dbReference type="PANTHER" id="PTHR10288">
    <property type="entry name" value="KH DOMAIN CONTAINING RNA BINDING PROTEIN"/>
    <property type="match status" value="1"/>
</dbReference>
<dbReference type="InterPro" id="IPR036612">
    <property type="entry name" value="KH_dom_type_1_sf"/>
</dbReference>
<proteinExistence type="predicted"/>
<dbReference type="Proteomes" id="UP000078046">
    <property type="component" value="Unassembled WGS sequence"/>
</dbReference>
<gene>
    <name evidence="4" type="ORF">A3Q56_03052</name>
</gene>
<dbReference type="AlphaFoldDB" id="A0A177B4J3"/>
<dbReference type="Gene3D" id="3.30.1370.10">
    <property type="entry name" value="K Homology domain, type 1"/>
    <property type="match status" value="2"/>
</dbReference>
<sequence>MSEFLFRLMIDFGNIVNLNKFNFDRENAQANVQHYCENDFILTVFGNKNNLTTISTIINYISSHNPVLRLLLHESQVGVLIGVNGSNISQIREKYEIKIYISNKYTNNSLERIVLMSGSPTKLKDCFFHVISTTLQCSNQSIFAEHYSTLISYIKSSFIDDQSHTSGNSINDPAGFYAKMNEYSLDFTAYKSYEMKCFHINNNIIGTIIGVKGSTISSIRKLTNANIKISASDKYCDFRKIIVSGSSKSVYDAIALMKNSITRNIDNILLQNII</sequence>
<organism evidence="4 5">
    <name type="scientific">Intoshia linei</name>
    <dbReference type="NCBI Taxonomy" id="1819745"/>
    <lineage>
        <taxon>Eukaryota</taxon>
        <taxon>Metazoa</taxon>
        <taxon>Spiralia</taxon>
        <taxon>Lophotrochozoa</taxon>
        <taxon>Mesozoa</taxon>
        <taxon>Orthonectida</taxon>
        <taxon>Rhopaluridae</taxon>
        <taxon>Intoshia</taxon>
    </lineage>
</organism>
<evidence type="ECO:0000256" key="2">
    <source>
        <dbReference type="PROSITE-ProRule" id="PRU00117"/>
    </source>
</evidence>
<dbReference type="PROSITE" id="PS50084">
    <property type="entry name" value="KH_TYPE_1"/>
    <property type="match status" value="2"/>
</dbReference>
<protein>
    <recommendedName>
        <fullName evidence="3">K Homology domain-containing protein</fullName>
    </recommendedName>
</protein>
<keyword evidence="2" id="KW-0694">RNA-binding</keyword>
<dbReference type="GO" id="GO:0003723">
    <property type="term" value="F:RNA binding"/>
    <property type="evidence" value="ECO:0007669"/>
    <property type="project" value="UniProtKB-UniRule"/>
</dbReference>